<comment type="similarity">
    <text evidence="7">Belongs to the glycosyltransferase 87 family.</text>
</comment>
<dbReference type="InterPro" id="IPR018584">
    <property type="entry name" value="GT87"/>
</dbReference>
<dbReference type="AlphaFoldDB" id="A0A4R5WEW0"/>
<feature type="transmembrane region" description="Helical" evidence="8">
    <location>
        <begin position="388"/>
        <end position="404"/>
    </location>
</feature>
<comment type="subcellular location">
    <subcellularLocation>
        <location evidence="1">Cell membrane</location>
        <topology evidence="1">Multi-pass membrane protein</topology>
    </subcellularLocation>
</comment>
<sequence>MRIRPGFWPASGQRLAWRLLQLLAMLTLVWGAWRLLGHTPYRIDIDVYRMGGRAWLNNTPLYSESTIFRTEAGIDLPFTYPPLAAIMFAPFAWLPLPAASVAITVTTFVLLLVSVVIVLTRLDVWPQSQLGSSALARRCWLAVAIVGPAVLFLEPVRSNFNFGQINVVLMTLVIADCVPRRTPWPRGVLLGVAIALKLTPAVFLLYFLLRRDFRALLTTVASSVAVTLIAFALAWGDSWEYWTKTVRNTDRIGTATLNTNQNISGTLARFGMSATPRFVLWVVLCFAVLALTVWAAHRVLRAGQPVLALMCVAMFGLVVSPVSWSHHWVWALPTMVTITVIAYRERSAVLAAVSALGAVLLVCTPIRLLPEHHEVDATLWRQVIGSSYVWWGLAVIAAAGTITGRGTPAADATEHVAPVSATN</sequence>
<organism evidence="9 10">
    <name type="scientific">Mycolicibacterium mucogenicum</name>
    <name type="common">Mycobacterium mucogenicum</name>
    <dbReference type="NCBI Taxonomy" id="56689"/>
    <lineage>
        <taxon>Bacteria</taxon>
        <taxon>Bacillati</taxon>
        <taxon>Actinomycetota</taxon>
        <taxon>Actinomycetes</taxon>
        <taxon>Mycobacteriales</taxon>
        <taxon>Mycobacteriaceae</taxon>
        <taxon>Mycolicibacterium</taxon>
    </lineage>
</organism>
<evidence type="ECO:0000313" key="9">
    <source>
        <dbReference type="EMBL" id="TDK88603.1"/>
    </source>
</evidence>
<feature type="transmembrane region" description="Helical" evidence="8">
    <location>
        <begin position="15"/>
        <end position="33"/>
    </location>
</feature>
<evidence type="ECO:0000256" key="8">
    <source>
        <dbReference type="SAM" id="Phobius"/>
    </source>
</evidence>
<name>A0A4R5WEW0_MYCMU</name>
<feature type="transmembrane region" description="Helical" evidence="8">
    <location>
        <begin position="134"/>
        <end position="153"/>
    </location>
</feature>
<keyword evidence="6 8" id="KW-0472">Membrane</keyword>
<dbReference type="RefSeq" id="WP_133427014.1">
    <property type="nucleotide sequence ID" value="NZ_SDLO01000010.1"/>
</dbReference>
<evidence type="ECO:0000256" key="7">
    <source>
        <dbReference type="ARBA" id="ARBA00024033"/>
    </source>
</evidence>
<evidence type="ECO:0000256" key="6">
    <source>
        <dbReference type="ARBA" id="ARBA00023136"/>
    </source>
</evidence>
<dbReference type="GO" id="GO:0016758">
    <property type="term" value="F:hexosyltransferase activity"/>
    <property type="evidence" value="ECO:0007669"/>
    <property type="project" value="InterPro"/>
</dbReference>
<protein>
    <submittedName>
        <fullName evidence="9">DUF2029 domain-containing protein</fullName>
    </submittedName>
</protein>
<feature type="transmembrane region" description="Helical" evidence="8">
    <location>
        <begin position="216"/>
        <end position="235"/>
    </location>
</feature>
<keyword evidence="3" id="KW-0808">Transferase</keyword>
<feature type="transmembrane region" description="Helical" evidence="8">
    <location>
        <begin position="102"/>
        <end position="122"/>
    </location>
</feature>
<accession>A0A4R5WEW0</accession>
<dbReference type="Proteomes" id="UP000294929">
    <property type="component" value="Unassembled WGS sequence"/>
</dbReference>
<feature type="transmembrane region" description="Helical" evidence="8">
    <location>
        <begin position="303"/>
        <end position="321"/>
    </location>
</feature>
<dbReference type="GO" id="GO:0005886">
    <property type="term" value="C:plasma membrane"/>
    <property type="evidence" value="ECO:0007669"/>
    <property type="project" value="UniProtKB-SubCell"/>
</dbReference>
<evidence type="ECO:0000256" key="5">
    <source>
        <dbReference type="ARBA" id="ARBA00022989"/>
    </source>
</evidence>
<dbReference type="EMBL" id="SDLO01000010">
    <property type="protein sequence ID" value="TDK88603.1"/>
    <property type="molecule type" value="Genomic_DNA"/>
</dbReference>
<feature type="transmembrane region" description="Helical" evidence="8">
    <location>
        <begin position="348"/>
        <end position="368"/>
    </location>
</feature>
<gene>
    <name evidence="9" type="ORF">EUA03_14385</name>
</gene>
<keyword evidence="4 8" id="KW-0812">Transmembrane</keyword>
<feature type="transmembrane region" description="Helical" evidence="8">
    <location>
        <begin position="78"/>
        <end position="96"/>
    </location>
</feature>
<evidence type="ECO:0000313" key="10">
    <source>
        <dbReference type="Proteomes" id="UP000294929"/>
    </source>
</evidence>
<evidence type="ECO:0000256" key="4">
    <source>
        <dbReference type="ARBA" id="ARBA00022692"/>
    </source>
</evidence>
<dbReference type="Pfam" id="PF09594">
    <property type="entry name" value="GT87"/>
    <property type="match status" value="1"/>
</dbReference>
<evidence type="ECO:0000256" key="3">
    <source>
        <dbReference type="ARBA" id="ARBA00022679"/>
    </source>
</evidence>
<keyword evidence="2" id="KW-1003">Cell membrane</keyword>
<reference evidence="9 10" key="1">
    <citation type="submission" date="2019-01" db="EMBL/GenBank/DDBJ databases">
        <title>High-quality-draft genome sequences of five non-tuberculosis mycobacteriaceae isolated from a nosocomial environment.</title>
        <authorList>
            <person name="Tiago I."/>
            <person name="Alarico S."/>
            <person name="Pereira S.G."/>
            <person name="Coelho C."/>
            <person name="Maranha A."/>
            <person name="Empadinhas N."/>
        </authorList>
    </citation>
    <scope>NUCLEOTIDE SEQUENCE [LARGE SCALE GENOMIC DNA]</scope>
    <source>
        <strain evidence="9 10">24AIII</strain>
    </source>
</reference>
<evidence type="ECO:0000256" key="1">
    <source>
        <dbReference type="ARBA" id="ARBA00004651"/>
    </source>
</evidence>
<keyword evidence="5 8" id="KW-1133">Transmembrane helix</keyword>
<feature type="transmembrane region" description="Helical" evidence="8">
    <location>
        <begin position="188"/>
        <end position="209"/>
    </location>
</feature>
<evidence type="ECO:0000256" key="2">
    <source>
        <dbReference type="ARBA" id="ARBA00022475"/>
    </source>
</evidence>
<proteinExistence type="inferred from homology"/>
<comment type="caution">
    <text evidence="9">The sequence shown here is derived from an EMBL/GenBank/DDBJ whole genome shotgun (WGS) entry which is preliminary data.</text>
</comment>
<feature type="transmembrane region" description="Helical" evidence="8">
    <location>
        <begin position="278"/>
        <end position="296"/>
    </location>
</feature>